<evidence type="ECO:0000313" key="3">
    <source>
        <dbReference type="Proteomes" id="UP001597544"/>
    </source>
</evidence>
<reference evidence="3" key="1">
    <citation type="journal article" date="2019" name="Int. J. Syst. Evol. Microbiol.">
        <title>The Global Catalogue of Microorganisms (GCM) 10K type strain sequencing project: providing services to taxonomists for standard genome sequencing and annotation.</title>
        <authorList>
            <consortium name="The Broad Institute Genomics Platform"/>
            <consortium name="The Broad Institute Genome Sequencing Center for Infectious Disease"/>
            <person name="Wu L."/>
            <person name="Ma J."/>
        </authorList>
    </citation>
    <scope>NUCLEOTIDE SEQUENCE [LARGE SCALE GENOMIC DNA]</scope>
    <source>
        <strain evidence="3">KCTC 42498</strain>
    </source>
</reference>
<sequence length="537" mass="61690">MSRSKLIKAFSVVLFLFVVYSAKAQQTFIPLQQEYSRLIEREAIKQNLAIHSSLKPYLQSEVAEQFSYDSLLAGRYSNTSRKEHSWILRKLYQEHLLQYKDSTTGLYADLLMDFTFGKELGQGYLFTNTRGAQVQGNLGKHFSFYTAFYENQSKLPDYLDKNVKERGVVPGQGKARSNGEGFDYAIPYGYISYTPNKTFNIQFGQDKNFLGDGYRSLILSDYAYSYPFLKINTRFWKIKYTNLWTQYMDISKGFQGSSYPKKYAAYQYLSFLPTPELNVSIFQSLIWAADSTGNGAFEPAFLNPIIFMNSLNFNMGSPANSMMGLNIRYNLFRQFSFYGQFVLDDFNVGKLKQGNGFFQQKFGYQMGLKAFDIFGLSNLYAQVEYNTVRPYVYAHKIPSLNNTHYNEPLAHPLGANFKELIAIGSYRYRRFSLDAKLNYAAYGADATINEHNGKNIFLSDYDAPNGELSFGNYTGQGTKTKLYHFSSSLNYLMNPHTGLKVEAGFAYRKEASAIVNTNTQLFYFGVKTNLRNRYYDF</sequence>
<dbReference type="RefSeq" id="WP_377506759.1">
    <property type="nucleotide sequence ID" value="NZ_JBHULU010000015.1"/>
</dbReference>
<gene>
    <name evidence="2" type="ORF">ACFSRY_10760</name>
</gene>
<feature type="chain" id="PRO_5046165804" description="Gliding motility protein RemB" evidence="1">
    <location>
        <begin position="25"/>
        <end position="537"/>
    </location>
</feature>
<dbReference type="EMBL" id="JBHULU010000015">
    <property type="protein sequence ID" value="MFD2514348.1"/>
    <property type="molecule type" value="Genomic_DNA"/>
</dbReference>
<dbReference type="Gene3D" id="2.40.160.130">
    <property type="entry name" value="Capsule assembly protein Wzi"/>
    <property type="match status" value="1"/>
</dbReference>
<comment type="caution">
    <text evidence="2">The sequence shown here is derived from an EMBL/GenBank/DDBJ whole genome shotgun (WGS) entry which is preliminary data.</text>
</comment>
<evidence type="ECO:0008006" key="4">
    <source>
        <dbReference type="Google" id="ProtNLM"/>
    </source>
</evidence>
<protein>
    <recommendedName>
        <fullName evidence="4">Gliding motility protein RemB</fullName>
    </recommendedName>
</protein>
<feature type="signal peptide" evidence="1">
    <location>
        <begin position="1"/>
        <end position="24"/>
    </location>
</feature>
<evidence type="ECO:0000256" key="1">
    <source>
        <dbReference type="SAM" id="SignalP"/>
    </source>
</evidence>
<keyword evidence="3" id="KW-1185">Reference proteome</keyword>
<proteinExistence type="predicted"/>
<organism evidence="2 3">
    <name type="scientific">Pontibacter locisalis</name>
    <dbReference type="NCBI Taxonomy" id="1719035"/>
    <lineage>
        <taxon>Bacteria</taxon>
        <taxon>Pseudomonadati</taxon>
        <taxon>Bacteroidota</taxon>
        <taxon>Cytophagia</taxon>
        <taxon>Cytophagales</taxon>
        <taxon>Hymenobacteraceae</taxon>
        <taxon>Pontibacter</taxon>
    </lineage>
</organism>
<evidence type="ECO:0000313" key="2">
    <source>
        <dbReference type="EMBL" id="MFD2514348.1"/>
    </source>
</evidence>
<dbReference type="InterPro" id="IPR038636">
    <property type="entry name" value="Wzi_sf"/>
</dbReference>
<accession>A0ABW5ILM1</accession>
<dbReference type="Proteomes" id="UP001597544">
    <property type="component" value="Unassembled WGS sequence"/>
</dbReference>
<keyword evidence="1" id="KW-0732">Signal</keyword>
<name>A0ABW5ILM1_9BACT</name>